<organism evidence="4 5">
    <name type="scientific">Citrus sinensis</name>
    <name type="common">Sweet orange</name>
    <name type="synonym">Citrus aurantium var. sinensis</name>
    <dbReference type="NCBI Taxonomy" id="2711"/>
    <lineage>
        <taxon>Eukaryota</taxon>
        <taxon>Viridiplantae</taxon>
        <taxon>Streptophyta</taxon>
        <taxon>Embryophyta</taxon>
        <taxon>Tracheophyta</taxon>
        <taxon>Spermatophyta</taxon>
        <taxon>Magnoliopsida</taxon>
        <taxon>eudicotyledons</taxon>
        <taxon>Gunneridae</taxon>
        <taxon>Pentapetalae</taxon>
        <taxon>rosids</taxon>
        <taxon>malvids</taxon>
        <taxon>Sapindales</taxon>
        <taxon>Rutaceae</taxon>
        <taxon>Aurantioideae</taxon>
        <taxon>Citrus</taxon>
    </lineage>
</organism>
<name>A0A067DBG4_CITSI</name>
<dbReference type="InterPro" id="IPR001245">
    <property type="entry name" value="Ser-Thr/Tyr_kinase_cat_dom"/>
</dbReference>
<dbReference type="Proteomes" id="UP000027120">
    <property type="component" value="Unassembled WGS sequence"/>
</dbReference>
<protein>
    <recommendedName>
        <fullName evidence="3">Protein kinase domain-containing protein</fullName>
    </recommendedName>
</protein>
<accession>A0A067DBG4</accession>
<evidence type="ECO:0000313" key="4">
    <source>
        <dbReference type="EMBL" id="KDO40158.1"/>
    </source>
</evidence>
<dbReference type="PaxDb" id="2711-XP_006472053.1"/>
<evidence type="ECO:0000256" key="2">
    <source>
        <dbReference type="ARBA" id="ARBA00022840"/>
    </source>
</evidence>
<feature type="domain" description="Protein kinase" evidence="3">
    <location>
        <begin position="64"/>
        <end position="241"/>
    </location>
</feature>
<dbReference type="Gene3D" id="3.30.200.20">
    <property type="entry name" value="Phosphorylase Kinase, domain 1"/>
    <property type="match status" value="1"/>
</dbReference>
<dbReference type="eggNOG" id="KOG1187">
    <property type="taxonomic scope" value="Eukaryota"/>
</dbReference>
<dbReference type="InterPro" id="IPR045274">
    <property type="entry name" value="WAK-like"/>
</dbReference>
<dbReference type="AlphaFoldDB" id="A0A067DBG4"/>
<dbReference type="Gene3D" id="1.10.510.10">
    <property type="entry name" value="Transferase(Phosphotransferase) domain 1"/>
    <property type="match status" value="1"/>
</dbReference>
<dbReference type="GO" id="GO:0006952">
    <property type="term" value="P:defense response"/>
    <property type="evidence" value="ECO:0000318"/>
    <property type="project" value="GO_Central"/>
</dbReference>
<keyword evidence="5" id="KW-1185">Reference proteome</keyword>
<dbReference type="GO" id="GO:0007166">
    <property type="term" value="P:cell surface receptor signaling pathway"/>
    <property type="evidence" value="ECO:0000318"/>
    <property type="project" value="GO_Central"/>
</dbReference>
<proteinExistence type="predicted"/>
<evidence type="ECO:0000313" key="5">
    <source>
        <dbReference type="Proteomes" id="UP000027120"/>
    </source>
</evidence>
<dbReference type="PROSITE" id="PS50011">
    <property type="entry name" value="PROTEIN_KINASE_DOM"/>
    <property type="match status" value="1"/>
</dbReference>
<keyword evidence="2" id="KW-0067">ATP-binding</keyword>
<dbReference type="GO" id="GO:0005886">
    <property type="term" value="C:plasma membrane"/>
    <property type="evidence" value="ECO:0000318"/>
    <property type="project" value="GO_Central"/>
</dbReference>
<dbReference type="GO" id="GO:0004672">
    <property type="term" value="F:protein kinase activity"/>
    <property type="evidence" value="ECO:0007669"/>
    <property type="project" value="InterPro"/>
</dbReference>
<dbReference type="PANTHER" id="PTHR27005">
    <property type="entry name" value="WALL-ASSOCIATED RECEPTOR KINASE-LIKE 21"/>
    <property type="match status" value="1"/>
</dbReference>
<dbReference type="InterPro" id="IPR011009">
    <property type="entry name" value="Kinase-like_dom_sf"/>
</dbReference>
<dbReference type="Pfam" id="PF07714">
    <property type="entry name" value="PK_Tyr_Ser-Thr"/>
    <property type="match status" value="1"/>
</dbReference>
<dbReference type="SUPFAM" id="SSF56112">
    <property type="entry name" value="Protein kinase-like (PK-like)"/>
    <property type="match status" value="1"/>
</dbReference>
<dbReference type="GO" id="GO:0005524">
    <property type="term" value="F:ATP binding"/>
    <property type="evidence" value="ECO:0007669"/>
    <property type="project" value="UniProtKB-KW"/>
</dbReference>
<dbReference type="SMR" id="A0A067DBG4"/>
<keyword evidence="1" id="KW-0547">Nucleotide-binding</keyword>
<gene>
    <name evidence="4" type="ORF">CISIN_1g026214mg</name>
</gene>
<dbReference type="InterPro" id="IPR000719">
    <property type="entry name" value="Prot_kinase_dom"/>
</dbReference>
<dbReference type="EMBL" id="KK786100">
    <property type="protein sequence ID" value="KDO40158.1"/>
    <property type="molecule type" value="Genomic_DNA"/>
</dbReference>
<sequence length="241" mass="27598">MRSILRKFKNKEDRENAVNINSKTENMMRNGASVLKELIASSNGKYNPYRIFSAQELKLATNNYDQKNVITEDWGCILYKGFWQERLISVMRFRESNRDGHGSCINNIVYAAQMSHDHILKLIGCCLETPIPILAFESVEYGNLRDRILSASQPQTEPLLMKHRLKIAMDIAHALAYLHFGFPRPIVYRDFKTAHILFNEENVAKMFDFSLSISIPEGGTSGAKCLKSERTEICCVRENKA</sequence>
<reference evidence="4 5" key="1">
    <citation type="submission" date="2014-04" db="EMBL/GenBank/DDBJ databases">
        <authorList>
            <consortium name="International Citrus Genome Consortium"/>
            <person name="Gmitter F."/>
            <person name="Chen C."/>
            <person name="Farmerie W."/>
            <person name="Harkins T."/>
            <person name="Desany B."/>
            <person name="Mohiuddin M."/>
            <person name="Kodira C."/>
            <person name="Borodovsky M."/>
            <person name="Lomsadze A."/>
            <person name="Burns P."/>
            <person name="Jenkins J."/>
            <person name="Prochnik S."/>
            <person name="Shu S."/>
            <person name="Chapman J."/>
            <person name="Pitluck S."/>
            <person name="Schmutz J."/>
            <person name="Rokhsar D."/>
        </authorList>
    </citation>
    <scope>NUCLEOTIDE SEQUENCE</scope>
</reference>
<evidence type="ECO:0000256" key="1">
    <source>
        <dbReference type="ARBA" id="ARBA00022741"/>
    </source>
</evidence>
<dbReference type="PANTHER" id="PTHR27005:SF467">
    <property type="entry name" value="PROTEIN KINASE, PUTATIVE-RELATED"/>
    <property type="match status" value="1"/>
</dbReference>
<evidence type="ECO:0000259" key="3">
    <source>
        <dbReference type="PROSITE" id="PS50011"/>
    </source>
</evidence>